<dbReference type="GO" id="GO:0016491">
    <property type="term" value="F:oxidoreductase activity"/>
    <property type="evidence" value="ECO:0007669"/>
    <property type="project" value="UniProtKB-KW"/>
</dbReference>
<gene>
    <name evidence="8" type="ORF">GRI47_02535</name>
</gene>
<dbReference type="InterPro" id="IPR036249">
    <property type="entry name" value="Thioredoxin-like_sf"/>
</dbReference>
<dbReference type="CDD" id="cd02972">
    <property type="entry name" value="DsbA_family"/>
    <property type="match status" value="1"/>
</dbReference>
<evidence type="ECO:0000259" key="7">
    <source>
        <dbReference type="Pfam" id="PF13462"/>
    </source>
</evidence>
<dbReference type="Proteomes" id="UP000430272">
    <property type="component" value="Unassembled WGS sequence"/>
</dbReference>
<feature type="domain" description="Thioredoxin-like fold" evidence="7">
    <location>
        <begin position="61"/>
        <end position="245"/>
    </location>
</feature>
<feature type="signal peptide" evidence="6">
    <location>
        <begin position="1"/>
        <end position="21"/>
    </location>
</feature>
<proteinExistence type="inferred from homology"/>
<sequence length="250" mass="26726">MTRIRSLSLAALSAPLALALAACGSTDEAGEGAVSGQPVAAVEAPAGTTWTDTVQVTDSDGYLLGNPDAPIKLLEYASLTCPACAAFAANGADQLKEDYVATGKVSYELRNQIHGPHDLVLAQMVRCGAPETYHPLSDQVWKNLQEVLSPVFERQEQFGQALSLPEDQRFVQAAQVAGFYDFFAARGLSEDQARTCLADFPAMEAIAERSDTQSQQLDVTGTPTFFINGRKIDGNSWAQVEQALQQAGAR</sequence>
<evidence type="ECO:0000256" key="2">
    <source>
        <dbReference type="ARBA" id="ARBA00022729"/>
    </source>
</evidence>
<accession>A0A844Y462</accession>
<evidence type="ECO:0000256" key="1">
    <source>
        <dbReference type="ARBA" id="ARBA00005791"/>
    </source>
</evidence>
<evidence type="ECO:0000313" key="8">
    <source>
        <dbReference type="EMBL" id="MXO52884.1"/>
    </source>
</evidence>
<name>A0A844Y462_9SPHN</name>
<dbReference type="Gene3D" id="1.10.40.110">
    <property type="match status" value="1"/>
</dbReference>
<protein>
    <submittedName>
        <fullName evidence="8">Thioredoxin domain-containing protein</fullName>
    </submittedName>
</protein>
<evidence type="ECO:0000256" key="6">
    <source>
        <dbReference type="SAM" id="SignalP"/>
    </source>
</evidence>
<feature type="chain" id="PRO_5032435765" evidence="6">
    <location>
        <begin position="22"/>
        <end position="250"/>
    </location>
</feature>
<organism evidence="8 9">
    <name type="scientific">Qipengyuania pelagi</name>
    <dbReference type="NCBI Taxonomy" id="994320"/>
    <lineage>
        <taxon>Bacteria</taxon>
        <taxon>Pseudomonadati</taxon>
        <taxon>Pseudomonadota</taxon>
        <taxon>Alphaproteobacteria</taxon>
        <taxon>Sphingomonadales</taxon>
        <taxon>Erythrobacteraceae</taxon>
        <taxon>Qipengyuania</taxon>
    </lineage>
</organism>
<keyword evidence="9" id="KW-1185">Reference proteome</keyword>
<comment type="similarity">
    <text evidence="1">Belongs to the thioredoxin family. DsbA subfamily.</text>
</comment>
<dbReference type="SUPFAM" id="SSF52833">
    <property type="entry name" value="Thioredoxin-like"/>
    <property type="match status" value="1"/>
</dbReference>
<comment type="caution">
    <text evidence="8">The sequence shown here is derived from an EMBL/GenBank/DDBJ whole genome shotgun (WGS) entry which is preliminary data.</text>
</comment>
<keyword evidence="5" id="KW-0676">Redox-active center</keyword>
<keyword evidence="3" id="KW-0560">Oxidoreductase</keyword>
<reference evidence="8 9" key="1">
    <citation type="submission" date="2019-12" db="EMBL/GenBank/DDBJ databases">
        <title>Genomic-based taxomic classification of the family Erythrobacteraceae.</title>
        <authorList>
            <person name="Xu L."/>
        </authorList>
    </citation>
    <scope>NUCLEOTIDE SEQUENCE [LARGE SCALE GENOMIC DNA]</scope>
    <source>
        <strain evidence="8 9">JCM 17468</strain>
    </source>
</reference>
<evidence type="ECO:0000256" key="3">
    <source>
        <dbReference type="ARBA" id="ARBA00023002"/>
    </source>
</evidence>
<dbReference type="PANTHER" id="PTHR13887">
    <property type="entry name" value="GLUTATHIONE S-TRANSFERASE KAPPA"/>
    <property type="match status" value="1"/>
</dbReference>
<dbReference type="PANTHER" id="PTHR13887:SF14">
    <property type="entry name" value="DISULFIDE BOND FORMATION PROTEIN D"/>
    <property type="match status" value="1"/>
</dbReference>
<evidence type="ECO:0000313" key="9">
    <source>
        <dbReference type="Proteomes" id="UP000430272"/>
    </source>
</evidence>
<dbReference type="EMBL" id="WTYD01000001">
    <property type="protein sequence ID" value="MXO52884.1"/>
    <property type="molecule type" value="Genomic_DNA"/>
</dbReference>
<evidence type="ECO:0000256" key="5">
    <source>
        <dbReference type="ARBA" id="ARBA00023284"/>
    </source>
</evidence>
<dbReference type="Gene3D" id="3.40.30.10">
    <property type="entry name" value="Glutaredoxin"/>
    <property type="match status" value="1"/>
</dbReference>
<dbReference type="Pfam" id="PF13462">
    <property type="entry name" value="Thioredoxin_4"/>
    <property type="match status" value="1"/>
</dbReference>
<dbReference type="AlphaFoldDB" id="A0A844Y462"/>
<dbReference type="PROSITE" id="PS51257">
    <property type="entry name" value="PROKAR_LIPOPROTEIN"/>
    <property type="match status" value="1"/>
</dbReference>
<keyword evidence="4" id="KW-1015">Disulfide bond</keyword>
<keyword evidence="2 6" id="KW-0732">Signal</keyword>
<dbReference type="OrthoDB" id="8478320at2"/>
<dbReference type="RefSeq" id="WP_160659807.1">
    <property type="nucleotide sequence ID" value="NZ_BAABDV010000001.1"/>
</dbReference>
<dbReference type="InterPro" id="IPR012336">
    <property type="entry name" value="Thioredoxin-like_fold"/>
</dbReference>
<evidence type="ECO:0000256" key="4">
    <source>
        <dbReference type="ARBA" id="ARBA00023157"/>
    </source>
</evidence>